<keyword evidence="2 5" id="KW-0378">Hydrolase</keyword>
<dbReference type="AlphaFoldDB" id="A0A9E7N9A2"/>
<protein>
    <submittedName>
        <fullName evidence="5">Glycoside hydrolase family 3 protein</fullName>
    </submittedName>
</protein>
<dbReference type="InterPro" id="IPR001764">
    <property type="entry name" value="Glyco_hydro_3_N"/>
</dbReference>
<dbReference type="GO" id="GO:0004553">
    <property type="term" value="F:hydrolase activity, hydrolyzing O-glycosyl compounds"/>
    <property type="evidence" value="ECO:0007669"/>
    <property type="project" value="InterPro"/>
</dbReference>
<dbReference type="InterPro" id="IPR050226">
    <property type="entry name" value="NagZ_Beta-hexosaminidase"/>
</dbReference>
<evidence type="ECO:0000256" key="1">
    <source>
        <dbReference type="ARBA" id="ARBA00005336"/>
    </source>
</evidence>
<evidence type="ECO:0000313" key="5">
    <source>
        <dbReference type="EMBL" id="UTF52462.1"/>
    </source>
</evidence>
<evidence type="ECO:0000313" key="6">
    <source>
        <dbReference type="Proteomes" id="UP001056855"/>
    </source>
</evidence>
<reference evidence="5" key="1">
    <citation type="submission" date="2022-06" db="EMBL/GenBank/DDBJ databases">
        <title>Diverse halophilic archaea isolated from saline environments.</title>
        <authorList>
            <person name="Cui H.-L."/>
        </authorList>
    </citation>
    <scope>NUCLEOTIDE SEQUENCE</scope>
    <source>
        <strain evidence="5">WLHS1</strain>
    </source>
</reference>
<dbReference type="GO" id="GO:0005975">
    <property type="term" value="P:carbohydrate metabolic process"/>
    <property type="evidence" value="ECO:0007669"/>
    <property type="project" value="InterPro"/>
</dbReference>
<proteinExistence type="inferred from homology"/>
<keyword evidence="3" id="KW-0326">Glycosidase</keyword>
<evidence type="ECO:0000256" key="3">
    <source>
        <dbReference type="ARBA" id="ARBA00023295"/>
    </source>
</evidence>
<dbReference type="EMBL" id="CP100355">
    <property type="protein sequence ID" value="UTF52462.1"/>
    <property type="molecule type" value="Genomic_DNA"/>
</dbReference>
<dbReference type="KEGG" id="sawl:NGM29_11745"/>
<feature type="domain" description="Glycoside hydrolase family 3 N-terminal" evidence="4">
    <location>
        <begin position="13"/>
        <end position="343"/>
    </location>
</feature>
<dbReference type="InterPro" id="IPR017853">
    <property type="entry name" value="GH"/>
</dbReference>
<organism evidence="5 6">
    <name type="scientific">Natronosalvus rutilus</name>
    <dbReference type="NCBI Taxonomy" id="2953753"/>
    <lineage>
        <taxon>Archaea</taxon>
        <taxon>Methanobacteriati</taxon>
        <taxon>Methanobacteriota</taxon>
        <taxon>Stenosarchaea group</taxon>
        <taxon>Halobacteria</taxon>
        <taxon>Halobacteriales</taxon>
        <taxon>Natrialbaceae</taxon>
        <taxon>Natronosalvus</taxon>
    </lineage>
</organism>
<dbReference type="RefSeq" id="WP_254156396.1">
    <property type="nucleotide sequence ID" value="NZ_CP100355.1"/>
</dbReference>
<dbReference type="Pfam" id="PF00933">
    <property type="entry name" value="Glyco_hydro_3"/>
    <property type="match status" value="1"/>
</dbReference>
<dbReference type="PANTHER" id="PTHR30480:SF16">
    <property type="entry name" value="GLYCOSIDE HYDROLASE FAMILY 3 DOMAIN PROTEIN"/>
    <property type="match status" value="1"/>
</dbReference>
<dbReference type="InterPro" id="IPR036962">
    <property type="entry name" value="Glyco_hydro_3_N_sf"/>
</dbReference>
<dbReference type="InterPro" id="IPR036881">
    <property type="entry name" value="Glyco_hydro_3_C_sf"/>
</dbReference>
<dbReference type="Gene3D" id="3.20.20.300">
    <property type="entry name" value="Glycoside hydrolase, family 3, N-terminal domain"/>
    <property type="match status" value="1"/>
</dbReference>
<dbReference type="GO" id="GO:0009254">
    <property type="term" value="P:peptidoglycan turnover"/>
    <property type="evidence" value="ECO:0007669"/>
    <property type="project" value="TreeGrafter"/>
</dbReference>
<dbReference type="GeneID" id="73290729"/>
<dbReference type="Gene3D" id="3.40.50.1700">
    <property type="entry name" value="Glycoside hydrolase family 3 C-terminal domain"/>
    <property type="match status" value="1"/>
</dbReference>
<dbReference type="Proteomes" id="UP001056855">
    <property type="component" value="Chromosome"/>
</dbReference>
<evidence type="ECO:0000256" key="2">
    <source>
        <dbReference type="ARBA" id="ARBA00022801"/>
    </source>
</evidence>
<keyword evidence="6" id="KW-1185">Reference proteome</keyword>
<dbReference type="PANTHER" id="PTHR30480">
    <property type="entry name" value="BETA-HEXOSAMINIDASE-RELATED"/>
    <property type="match status" value="1"/>
</dbReference>
<sequence>MADSPTTIEELSLEAKVGQLIHAGIGLGNFETDTGWPTEEMKTVLETVRPGALRIYGNHRVTPHFMAQYTNQLQEWAADVDPGVPLLISADCEYGTVDIVRHETRAYPALMGRTAAGDLDLAKDVSAAIAQDMLGMGLNMNHQPVVDVNTNPDNPVIGVRSPGTTPETVATYSTATLEGIHAEDQVAVAKHFPGHGDTELDSHMELPHVTYDRETLERVHLPPFETMIEEGVDCIMTSHVVVECLDPELPATLSPTILTGLLRDDLGFDGVVVTDAMMMDAIADNYPVGEAAVQAIEAGADLVLTGFVPADDLLETRDAILEAVESGRLSESRIDESVERILALKARYDVGERRYVDPLEAIESMASVEHESIAREAYERSFSVLGNGDVFPLSPDASVLLTGIRGVPELEPHLDAAFGDVLTCSLAPGDVRTLDDPKPTMEPESPERSLETLRSVADGVDVAVVTTYAREAFPAGQQRIVEELATTVPVVVVVSLGLSNEYRDLPDGVAYVATYAQDRLGLPSPLPDTAGEALADVLVRDPDVLESLPVE</sequence>
<gene>
    <name evidence="5" type="ORF">NGM29_11745</name>
</gene>
<comment type="similarity">
    <text evidence="1">Belongs to the glycosyl hydrolase 3 family.</text>
</comment>
<accession>A0A9E7N9A2</accession>
<name>A0A9E7N9A2_9EURY</name>
<evidence type="ECO:0000259" key="4">
    <source>
        <dbReference type="Pfam" id="PF00933"/>
    </source>
</evidence>
<dbReference type="SUPFAM" id="SSF51445">
    <property type="entry name" value="(Trans)glycosidases"/>
    <property type="match status" value="1"/>
</dbReference>